<accession>A0A919XXT7</accession>
<evidence type="ECO:0000313" key="1">
    <source>
        <dbReference type="EMBL" id="GIO38587.1"/>
    </source>
</evidence>
<sequence length="301" mass="34542">MGYFVLRADRTGTDHGTRLLEYIIGTDSGLGEHNHPPQSWTIDYDDSGRALVQMKDRDEEAISSIAAGLADYILEQCEADIAGALADQRYVFIEPNDRARAERFWLSFLNGDEAGDQLIRQRRRELVQNLLRSYLLESSYLDLNGFISFRLKLYKEMLQETIDLAMEEYLLDQQYEEFLQLLQYFVHFQEPLTPLVHLIHHGGQEFSIFNQSFSPIHESPRDMVVAKMGDLELEMEDQIVSTLISLSPDRILLHTGTPETAIISTIRTIFGDRVQLCQHCPHCNPVHIATRKRDQECHGGS</sequence>
<dbReference type="RefSeq" id="WP_212940822.1">
    <property type="nucleotide sequence ID" value="NZ_BORR01000013.1"/>
</dbReference>
<proteinExistence type="predicted"/>
<reference evidence="1 2" key="1">
    <citation type="submission" date="2021-03" db="EMBL/GenBank/DDBJ databases">
        <title>Antimicrobial resistance genes in bacteria isolated from Japanese honey, and their potential for conferring macrolide and lincosamide resistance in the American foulbrood pathogen Paenibacillus larvae.</title>
        <authorList>
            <person name="Okamoto M."/>
            <person name="Kumagai M."/>
            <person name="Kanamori H."/>
            <person name="Takamatsu D."/>
        </authorList>
    </citation>
    <scope>NUCLEOTIDE SEQUENCE [LARGE SCALE GENOMIC DNA]</scope>
    <source>
        <strain evidence="1 2">J41TS12</strain>
    </source>
</reference>
<organism evidence="1 2">
    <name type="scientific">Paenibacillus antibioticophila</name>
    <dbReference type="NCBI Taxonomy" id="1274374"/>
    <lineage>
        <taxon>Bacteria</taxon>
        <taxon>Bacillati</taxon>
        <taxon>Bacillota</taxon>
        <taxon>Bacilli</taxon>
        <taxon>Bacillales</taxon>
        <taxon>Paenibacillaceae</taxon>
        <taxon>Paenibacillus</taxon>
    </lineage>
</organism>
<comment type="caution">
    <text evidence="1">The sequence shown here is derived from an EMBL/GenBank/DDBJ whole genome shotgun (WGS) entry which is preliminary data.</text>
</comment>
<evidence type="ECO:0008006" key="3">
    <source>
        <dbReference type="Google" id="ProtNLM"/>
    </source>
</evidence>
<evidence type="ECO:0000313" key="2">
    <source>
        <dbReference type="Proteomes" id="UP000681162"/>
    </source>
</evidence>
<name>A0A919XXT7_9BACL</name>
<dbReference type="AlphaFoldDB" id="A0A919XXT7"/>
<dbReference type="Proteomes" id="UP000681162">
    <property type="component" value="Unassembled WGS sequence"/>
</dbReference>
<keyword evidence="2" id="KW-1185">Reference proteome</keyword>
<dbReference type="Pfam" id="PF08812">
    <property type="entry name" value="YtxC"/>
    <property type="match status" value="1"/>
</dbReference>
<gene>
    <name evidence="1" type="ORF">J41TS12_34480</name>
</gene>
<dbReference type="InterPro" id="IPR014199">
    <property type="entry name" value="Spore_YtxC"/>
</dbReference>
<protein>
    <recommendedName>
        <fullName evidence="3">Sporulation protein YtxC</fullName>
    </recommendedName>
</protein>
<dbReference type="EMBL" id="BORR01000013">
    <property type="protein sequence ID" value="GIO38587.1"/>
    <property type="molecule type" value="Genomic_DNA"/>
</dbReference>